<evidence type="ECO:0000313" key="10">
    <source>
        <dbReference type="EMBL" id="CAL5132062.1"/>
    </source>
</evidence>
<dbReference type="PRINTS" id="PR00114">
    <property type="entry name" value="STPHPHTASE"/>
</dbReference>
<evidence type="ECO:0000256" key="6">
    <source>
        <dbReference type="ARBA" id="ARBA00023211"/>
    </source>
</evidence>
<evidence type="ECO:0000256" key="5">
    <source>
        <dbReference type="ARBA" id="ARBA00022912"/>
    </source>
</evidence>
<evidence type="ECO:0000259" key="9">
    <source>
        <dbReference type="SMART" id="SM00156"/>
    </source>
</evidence>
<evidence type="ECO:0000313" key="11">
    <source>
        <dbReference type="Proteomes" id="UP001497525"/>
    </source>
</evidence>
<evidence type="ECO:0000256" key="7">
    <source>
        <dbReference type="ARBA" id="ARBA00047761"/>
    </source>
</evidence>
<dbReference type="AlphaFoldDB" id="A0AAV2T7A2"/>
<dbReference type="PANTHER" id="PTHR11668:SF300">
    <property type="entry name" value="SERINE_THREONINE-PROTEIN PHOSPHATASE"/>
    <property type="match status" value="1"/>
</dbReference>
<dbReference type="SUPFAM" id="SSF56300">
    <property type="entry name" value="Metallo-dependent phosphatases"/>
    <property type="match status" value="1"/>
</dbReference>
<feature type="domain" description="Serine/threonine specific protein phosphatases" evidence="9">
    <location>
        <begin position="43"/>
        <end position="327"/>
    </location>
</feature>
<accession>A0AAV2T7A2</accession>
<dbReference type="SMART" id="SM00156">
    <property type="entry name" value="PP2Ac"/>
    <property type="match status" value="1"/>
</dbReference>
<comment type="caution">
    <text evidence="10">The sequence shown here is derived from an EMBL/GenBank/DDBJ whole genome shotgun (WGS) entry which is preliminary data.</text>
</comment>
<dbReference type="InterPro" id="IPR004843">
    <property type="entry name" value="Calcineurin-like_PHP"/>
</dbReference>
<dbReference type="GO" id="GO:0005634">
    <property type="term" value="C:nucleus"/>
    <property type="evidence" value="ECO:0007669"/>
    <property type="project" value="TreeGrafter"/>
</dbReference>
<evidence type="ECO:0000256" key="4">
    <source>
        <dbReference type="ARBA" id="ARBA00022801"/>
    </source>
</evidence>
<comment type="catalytic activity">
    <reaction evidence="7">
        <text>O-phospho-L-seryl-[protein] + H2O = L-seryl-[protein] + phosphate</text>
        <dbReference type="Rhea" id="RHEA:20629"/>
        <dbReference type="Rhea" id="RHEA-COMP:9863"/>
        <dbReference type="Rhea" id="RHEA-COMP:11604"/>
        <dbReference type="ChEBI" id="CHEBI:15377"/>
        <dbReference type="ChEBI" id="CHEBI:29999"/>
        <dbReference type="ChEBI" id="CHEBI:43474"/>
        <dbReference type="ChEBI" id="CHEBI:83421"/>
        <dbReference type="EC" id="3.1.3.16"/>
    </reaction>
</comment>
<comment type="catalytic activity">
    <reaction evidence="8">
        <text>O-phospho-L-threonyl-[protein] + H2O = L-threonyl-[protein] + phosphate</text>
        <dbReference type="Rhea" id="RHEA:47004"/>
        <dbReference type="Rhea" id="RHEA-COMP:11060"/>
        <dbReference type="Rhea" id="RHEA-COMP:11605"/>
        <dbReference type="ChEBI" id="CHEBI:15377"/>
        <dbReference type="ChEBI" id="CHEBI:30013"/>
        <dbReference type="ChEBI" id="CHEBI:43474"/>
        <dbReference type="ChEBI" id="CHEBI:61977"/>
        <dbReference type="EC" id="3.1.3.16"/>
    </reaction>
</comment>
<dbReference type="Proteomes" id="UP001497525">
    <property type="component" value="Unassembled WGS sequence"/>
</dbReference>
<comment type="cofactor">
    <cofactor evidence="1">
        <name>Mn(2+)</name>
        <dbReference type="ChEBI" id="CHEBI:29035"/>
    </cofactor>
</comment>
<dbReference type="Pfam" id="PF00149">
    <property type="entry name" value="Metallophos"/>
    <property type="match status" value="1"/>
</dbReference>
<evidence type="ECO:0000256" key="1">
    <source>
        <dbReference type="ARBA" id="ARBA00001936"/>
    </source>
</evidence>
<dbReference type="GO" id="GO:0046872">
    <property type="term" value="F:metal ion binding"/>
    <property type="evidence" value="ECO:0007669"/>
    <property type="project" value="UniProtKB-KW"/>
</dbReference>
<dbReference type="GO" id="GO:0005737">
    <property type="term" value="C:cytoplasm"/>
    <property type="evidence" value="ECO:0007669"/>
    <property type="project" value="TreeGrafter"/>
</dbReference>
<dbReference type="Gene3D" id="3.60.21.10">
    <property type="match status" value="1"/>
</dbReference>
<evidence type="ECO:0000256" key="3">
    <source>
        <dbReference type="ARBA" id="ARBA00022723"/>
    </source>
</evidence>
<reference evidence="10" key="1">
    <citation type="submission" date="2024-06" db="EMBL/GenBank/DDBJ databases">
        <authorList>
            <person name="Liu X."/>
            <person name="Lenzi L."/>
            <person name="Haldenby T S."/>
            <person name="Uol C."/>
        </authorList>
    </citation>
    <scope>NUCLEOTIDE SEQUENCE</scope>
</reference>
<dbReference type="InterPro" id="IPR029052">
    <property type="entry name" value="Metallo-depent_PP-like"/>
</dbReference>
<proteinExistence type="predicted"/>
<dbReference type="PANTHER" id="PTHR11668">
    <property type="entry name" value="SERINE/THREONINE PROTEIN PHOSPHATASE"/>
    <property type="match status" value="1"/>
</dbReference>
<dbReference type="InterPro" id="IPR050341">
    <property type="entry name" value="PP1_catalytic_subunit"/>
</dbReference>
<dbReference type="EC" id="3.1.3.16" evidence="2"/>
<keyword evidence="5" id="KW-0904">Protein phosphatase</keyword>
<dbReference type="GO" id="GO:0004722">
    <property type="term" value="F:protein serine/threonine phosphatase activity"/>
    <property type="evidence" value="ECO:0007669"/>
    <property type="project" value="UniProtKB-EC"/>
</dbReference>
<organism evidence="10 11">
    <name type="scientific">Calicophoron daubneyi</name>
    <name type="common">Rumen fluke</name>
    <name type="synonym">Paramphistomum daubneyi</name>
    <dbReference type="NCBI Taxonomy" id="300641"/>
    <lineage>
        <taxon>Eukaryota</taxon>
        <taxon>Metazoa</taxon>
        <taxon>Spiralia</taxon>
        <taxon>Lophotrochozoa</taxon>
        <taxon>Platyhelminthes</taxon>
        <taxon>Trematoda</taxon>
        <taxon>Digenea</taxon>
        <taxon>Plagiorchiida</taxon>
        <taxon>Pronocephalata</taxon>
        <taxon>Paramphistomoidea</taxon>
        <taxon>Paramphistomidae</taxon>
        <taxon>Calicophoron</taxon>
    </lineage>
</organism>
<keyword evidence="3" id="KW-0479">Metal-binding</keyword>
<dbReference type="InterPro" id="IPR006186">
    <property type="entry name" value="Ser/Thr-sp_prot-phosphatase"/>
</dbReference>
<name>A0AAV2T7A2_CALDB</name>
<keyword evidence="4" id="KW-0378">Hydrolase</keyword>
<gene>
    <name evidence="10" type="ORF">CDAUBV1_LOCUS4576</name>
</gene>
<keyword evidence="6" id="KW-0464">Manganese</keyword>
<sequence length="367" mass="41594">MEDNILQTFTMNKATKRAVQATARSLIVRLSDRQIFKGVKPSIKEREVTSVCRLLMEIVVTESVCLEVSLSDPLYIVGDILGHYKHLMHLFNAFGVPPQTHYLFLGNYADVGRMGLETLILLCCYKVLYPNSIYLLRGKHEVGIISRDYGLLDECNRRFSQRMWHSFTTLFAYLPVVAIVEEKILCLNGGLSPTLCSRVSRLNLKNLLRTLISKSEELKPDSLLCHLLWSSPDPETKGWEQNPVGLGYLFGPEVVRHFCEKAGITQIIRSSEFVLQGYELFDDTRLLTIFSAPNFMSTYGNKGAIVKVQKAPGQEFSCGIVTMTAELRRLSSSVTREVMNFQEVDFHIDAELRKTDSDLRLPPVTCK</sequence>
<evidence type="ECO:0000256" key="8">
    <source>
        <dbReference type="ARBA" id="ARBA00048336"/>
    </source>
</evidence>
<protein>
    <recommendedName>
        <fullName evidence="2">protein-serine/threonine phosphatase</fullName>
        <ecNumber evidence="2">3.1.3.16</ecNumber>
    </recommendedName>
</protein>
<evidence type="ECO:0000256" key="2">
    <source>
        <dbReference type="ARBA" id="ARBA00013081"/>
    </source>
</evidence>
<dbReference type="EMBL" id="CAXLJL010000112">
    <property type="protein sequence ID" value="CAL5132062.1"/>
    <property type="molecule type" value="Genomic_DNA"/>
</dbReference>